<dbReference type="AlphaFoldDB" id="A0A5B7CLL2"/>
<gene>
    <name evidence="1" type="ORF">E2C01_003144</name>
</gene>
<name>A0A5B7CLL2_PORTR</name>
<evidence type="ECO:0000313" key="2">
    <source>
        <dbReference type="Proteomes" id="UP000324222"/>
    </source>
</evidence>
<accession>A0A5B7CLL2</accession>
<sequence length="153" mass="17448">MRGATTSSLPYLRSPSTLVNGVNLHCTGPAREEGGGVVADVCYEQTYIKEIEIKYRKLSHNTRDETQGLWRTTCKNRSNDHYCNNRYHYHCKKYHCNKHQGTEQSSLDIRLNNTHQHHHYKPLRVAPPPSTTTLKSIALHALPPPQQQTSQSA</sequence>
<keyword evidence="2" id="KW-1185">Reference proteome</keyword>
<reference evidence="1 2" key="1">
    <citation type="submission" date="2019-05" db="EMBL/GenBank/DDBJ databases">
        <title>Another draft genome of Portunus trituberculatus and its Hox gene families provides insights of decapod evolution.</title>
        <authorList>
            <person name="Jeong J.-H."/>
            <person name="Song I."/>
            <person name="Kim S."/>
            <person name="Choi T."/>
            <person name="Kim D."/>
            <person name="Ryu S."/>
            <person name="Kim W."/>
        </authorList>
    </citation>
    <scope>NUCLEOTIDE SEQUENCE [LARGE SCALE GENOMIC DNA]</scope>
    <source>
        <tissue evidence="1">Muscle</tissue>
    </source>
</reference>
<dbReference type="EMBL" id="VSRR010000120">
    <property type="protein sequence ID" value="MPC10507.1"/>
    <property type="molecule type" value="Genomic_DNA"/>
</dbReference>
<evidence type="ECO:0000313" key="1">
    <source>
        <dbReference type="EMBL" id="MPC10507.1"/>
    </source>
</evidence>
<organism evidence="1 2">
    <name type="scientific">Portunus trituberculatus</name>
    <name type="common">Swimming crab</name>
    <name type="synonym">Neptunus trituberculatus</name>
    <dbReference type="NCBI Taxonomy" id="210409"/>
    <lineage>
        <taxon>Eukaryota</taxon>
        <taxon>Metazoa</taxon>
        <taxon>Ecdysozoa</taxon>
        <taxon>Arthropoda</taxon>
        <taxon>Crustacea</taxon>
        <taxon>Multicrustacea</taxon>
        <taxon>Malacostraca</taxon>
        <taxon>Eumalacostraca</taxon>
        <taxon>Eucarida</taxon>
        <taxon>Decapoda</taxon>
        <taxon>Pleocyemata</taxon>
        <taxon>Brachyura</taxon>
        <taxon>Eubrachyura</taxon>
        <taxon>Portunoidea</taxon>
        <taxon>Portunidae</taxon>
        <taxon>Portuninae</taxon>
        <taxon>Portunus</taxon>
    </lineage>
</organism>
<comment type="caution">
    <text evidence="1">The sequence shown here is derived from an EMBL/GenBank/DDBJ whole genome shotgun (WGS) entry which is preliminary data.</text>
</comment>
<dbReference type="Proteomes" id="UP000324222">
    <property type="component" value="Unassembled WGS sequence"/>
</dbReference>
<proteinExistence type="predicted"/>
<protein>
    <submittedName>
        <fullName evidence="1">Uncharacterized protein</fullName>
    </submittedName>
</protein>